<comment type="caution">
    <text evidence="12">The sequence shown here is derived from an EMBL/GenBank/DDBJ whole genome shotgun (WGS) entry which is preliminary data.</text>
</comment>
<dbReference type="GO" id="GO:0033543">
    <property type="term" value="P:fatty acid beta-oxidation, unsaturated, even number, reductase/isomerase pathway"/>
    <property type="evidence" value="ECO:0007669"/>
    <property type="project" value="TreeGrafter"/>
</dbReference>
<evidence type="ECO:0000313" key="12">
    <source>
        <dbReference type="EMBL" id="CCH80196.1"/>
    </source>
</evidence>
<dbReference type="InterPro" id="IPR023753">
    <property type="entry name" value="FAD/NAD-binding_dom"/>
</dbReference>
<dbReference type="Pfam" id="PF00724">
    <property type="entry name" value="Oxidored_FMN"/>
    <property type="match status" value="1"/>
</dbReference>
<protein>
    <submittedName>
        <fullName evidence="12">Putative N-methylproline demethylase</fullName>
        <ecNumber evidence="12">1.-.-.-</ecNumber>
    </submittedName>
</protein>
<dbReference type="PANTHER" id="PTHR42917">
    <property type="entry name" value="2,4-DIENOYL-COA REDUCTASE"/>
    <property type="match status" value="1"/>
</dbReference>
<keyword evidence="12" id="KW-0808">Transferase</keyword>
<dbReference type="GO" id="GO:0008168">
    <property type="term" value="F:methyltransferase activity"/>
    <property type="evidence" value="ECO:0007669"/>
    <property type="project" value="UniProtKB-KW"/>
</dbReference>
<dbReference type="CDD" id="cd04734">
    <property type="entry name" value="OYE_like_3_FMN"/>
    <property type="match status" value="1"/>
</dbReference>
<dbReference type="Pfam" id="PF07992">
    <property type="entry name" value="Pyr_redox_2"/>
    <property type="match status" value="1"/>
</dbReference>
<feature type="domain" description="FAD/NAD(P)-binding" evidence="11">
    <location>
        <begin position="376"/>
        <end position="496"/>
    </location>
</feature>
<accession>A0A077M381</accession>
<organism evidence="12 13">
    <name type="scientific">Nostocoides japonicum T1-X7</name>
    <dbReference type="NCBI Taxonomy" id="1194083"/>
    <lineage>
        <taxon>Bacteria</taxon>
        <taxon>Bacillati</taxon>
        <taxon>Actinomycetota</taxon>
        <taxon>Actinomycetes</taxon>
        <taxon>Micrococcales</taxon>
        <taxon>Intrasporangiaceae</taxon>
        <taxon>Nostocoides</taxon>
    </lineage>
</organism>
<sequence>MSHQDPLLTPFTLKGLTLRNRIVSTSHEPAYSEDGLPKDRYREYHVEKAKGGVGLTQIGGSALVSPDSAPAFGNLQLWRDESVPWLRRLSDEVHEHGAAVMTQLTHMGHRTSNYTDNWLPAVGVSRVRESTHRAFTRPADRWDLARIARDYADTAARCKEGGLDGIEINAYSHLFDSFWTPLRNDRDDEYGGSFENRMRWPLEVIAAIREAVGDDYIVGVRMTFDEERPGGLTAEEGIRVARALTEAGIDFISVIKGYIDTDSELARMIPPMGTPSAPHLEFAGWVKRQLDVPVMHAARIADVATARYAIAEGLLDLVGMTRAMIADPHLVHKIAAGQTDQIRPCVGANMCIDGIYTSGASYCVHNPSTGRELQLPHQVSPAPVVKRCAVVGGGPAGLEAARTLAERGHQVTLFEASDRLGGQINLAAKSARRRDLIGIVDWRVEELRRLDVKIAVNHYVEAGELADAGYDVIIVATGGIPDVEVAKGSQLATDTWDVMSGAVKPTGEVIVYDDNGANPAVDAVEMLTGTARSIRYVSPDRTLLPELGTLTMTGYLEMLADNEVAITPVHRLLGIEKVEGRLKATFAVDGAHKTTDMVADTIVIEHGTVPVTDVYDDLVDGSINGGEIDLHDLLTLSPQSPHHNPDGRYQLYRVGDAVASRTIQTAVLDSFRLCSAI</sequence>
<evidence type="ECO:0000256" key="9">
    <source>
        <dbReference type="ARBA" id="ARBA00023014"/>
    </source>
</evidence>
<dbReference type="RefSeq" id="WP_048552228.1">
    <property type="nucleotide sequence ID" value="NZ_HF570958.1"/>
</dbReference>
<dbReference type="GO" id="GO:0051536">
    <property type="term" value="F:iron-sulfur cluster binding"/>
    <property type="evidence" value="ECO:0007669"/>
    <property type="project" value="UniProtKB-KW"/>
</dbReference>
<dbReference type="Gene3D" id="3.20.20.70">
    <property type="entry name" value="Aldolase class I"/>
    <property type="match status" value="1"/>
</dbReference>
<evidence type="ECO:0000256" key="8">
    <source>
        <dbReference type="ARBA" id="ARBA00023004"/>
    </source>
</evidence>
<evidence type="ECO:0000259" key="10">
    <source>
        <dbReference type="Pfam" id="PF00724"/>
    </source>
</evidence>
<dbReference type="EC" id="1.-.-.-" evidence="12"/>
<dbReference type="InterPro" id="IPR001155">
    <property type="entry name" value="OxRdtase_FMN_N"/>
</dbReference>
<dbReference type="SUPFAM" id="SSF51905">
    <property type="entry name" value="FAD/NAD(P)-binding domain"/>
    <property type="match status" value="1"/>
</dbReference>
<keyword evidence="5" id="KW-0288">FMN</keyword>
<dbReference type="GO" id="GO:0008670">
    <property type="term" value="F:2,4-dienoyl-CoA reductase (NADPH) activity"/>
    <property type="evidence" value="ECO:0007669"/>
    <property type="project" value="TreeGrafter"/>
</dbReference>
<comment type="cofactor">
    <cofactor evidence="2">
        <name>[4Fe-4S] cluster</name>
        <dbReference type="ChEBI" id="CHEBI:49883"/>
    </cofactor>
</comment>
<dbReference type="GO" id="GO:0046872">
    <property type="term" value="F:metal ion binding"/>
    <property type="evidence" value="ECO:0007669"/>
    <property type="project" value="UniProtKB-KW"/>
</dbReference>
<comment type="similarity">
    <text evidence="3">In the N-terminal section; belongs to the NADH:flavin oxidoreductase/NADH oxidase family.</text>
</comment>
<evidence type="ECO:0000313" key="13">
    <source>
        <dbReference type="Proteomes" id="UP000035721"/>
    </source>
</evidence>
<dbReference type="InterPro" id="IPR036188">
    <property type="entry name" value="FAD/NAD-bd_sf"/>
</dbReference>
<evidence type="ECO:0000256" key="6">
    <source>
        <dbReference type="ARBA" id="ARBA00022723"/>
    </source>
</evidence>
<evidence type="ECO:0000259" key="11">
    <source>
        <dbReference type="Pfam" id="PF07992"/>
    </source>
</evidence>
<keyword evidence="12" id="KW-0489">Methyltransferase</keyword>
<keyword evidence="8" id="KW-0408">Iron</keyword>
<dbReference type="InterPro" id="IPR051793">
    <property type="entry name" value="NADH:flavin_oxidoreductase"/>
</dbReference>
<evidence type="ECO:0000256" key="3">
    <source>
        <dbReference type="ARBA" id="ARBA00011048"/>
    </source>
</evidence>
<dbReference type="InterPro" id="IPR013785">
    <property type="entry name" value="Aldolase_TIM"/>
</dbReference>
<dbReference type="Gene3D" id="3.40.50.720">
    <property type="entry name" value="NAD(P)-binding Rossmann-like Domain"/>
    <property type="match status" value="1"/>
</dbReference>
<dbReference type="STRING" id="1194083.BN12_790025"/>
<reference evidence="12 13" key="1">
    <citation type="journal article" date="2013" name="ISME J.">
        <title>A metabolic model for members of the genus Tetrasphaera involved in enhanced biological phosphorus removal.</title>
        <authorList>
            <person name="Kristiansen R."/>
            <person name="Nguyen H.T.T."/>
            <person name="Saunders A.M."/>
            <person name="Nielsen J.L."/>
            <person name="Wimmer R."/>
            <person name="Le V.Q."/>
            <person name="McIlroy S.J."/>
            <person name="Petrovski S."/>
            <person name="Seviour R.J."/>
            <person name="Calteau A."/>
            <person name="Nielsen K.L."/>
            <person name="Nielsen P.H."/>
        </authorList>
    </citation>
    <scope>NUCLEOTIDE SEQUENCE [LARGE SCALE GENOMIC DNA]</scope>
    <source>
        <strain evidence="12 13">T1-X7</strain>
    </source>
</reference>
<keyword evidence="4" id="KW-0285">Flavoprotein</keyword>
<evidence type="ECO:0000256" key="1">
    <source>
        <dbReference type="ARBA" id="ARBA00001917"/>
    </source>
</evidence>
<comment type="cofactor">
    <cofactor evidence="1">
        <name>FMN</name>
        <dbReference type="ChEBI" id="CHEBI:58210"/>
    </cofactor>
</comment>
<name>A0A077M381_9MICO</name>
<keyword evidence="6" id="KW-0479">Metal-binding</keyword>
<evidence type="ECO:0000256" key="5">
    <source>
        <dbReference type="ARBA" id="ARBA00022643"/>
    </source>
</evidence>
<dbReference type="Proteomes" id="UP000035721">
    <property type="component" value="Unassembled WGS sequence"/>
</dbReference>
<dbReference type="PANTHER" id="PTHR42917:SF2">
    <property type="entry name" value="2,4-DIENOYL-COA REDUCTASE [(2E)-ENOYL-COA-PRODUCING]"/>
    <property type="match status" value="1"/>
</dbReference>
<keyword evidence="7 12" id="KW-0560">Oxidoreductase</keyword>
<feature type="domain" description="NADH:flavin oxidoreductase/NADH oxidase N-terminal" evidence="10">
    <location>
        <begin position="7"/>
        <end position="340"/>
    </location>
</feature>
<dbReference type="OrthoDB" id="3169239at2"/>
<dbReference type="AlphaFoldDB" id="A0A077M381"/>
<dbReference type="EMBL" id="CAJB01000413">
    <property type="protein sequence ID" value="CCH80196.1"/>
    <property type="molecule type" value="Genomic_DNA"/>
</dbReference>
<proteinExistence type="inferred from homology"/>
<gene>
    <name evidence="12" type="primary">stcD</name>
    <name evidence="12" type="ORF">BN12_790025</name>
</gene>
<evidence type="ECO:0000256" key="7">
    <source>
        <dbReference type="ARBA" id="ARBA00023002"/>
    </source>
</evidence>
<dbReference type="SUPFAM" id="SSF51395">
    <property type="entry name" value="FMN-linked oxidoreductases"/>
    <property type="match status" value="1"/>
</dbReference>
<evidence type="ECO:0000256" key="4">
    <source>
        <dbReference type="ARBA" id="ARBA00022630"/>
    </source>
</evidence>
<evidence type="ECO:0000256" key="2">
    <source>
        <dbReference type="ARBA" id="ARBA00001966"/>
    </source>
</evidence>
<dbReference type="GO" id="GO:0032259">
    <property type="term" value="P:methylation"/>
    <property type="evidence" value="ECO:0007669"/>
    <property type="project" value="UniProtKB-KW"/>
</dbReference>
<keyword evidence="13" id="KW-1185">Reference proteome</keyword>
<dbReference type="PRINTS" id="PR00419">
    <property type="entry name" value="ADXRDTASE"/>
</dbReference>
<keyword evidence="9" id="KW-0411">Iron-sulfur</keyword>
<dbReference type="GO" id="GO:0010181">
    <property type="term" value="F:FMN binding"/>
    <property type="evidence" value="ECO:0007669"/>
    <property type="project" value="InterPro"/>
</dbReference>
<dbReference type="Gene3D" id="3.50.50.60">
    <property type="entry name" value="FAD/NAD(P)-binding domain"/>
    <property type="match status" value="1"/>
</dbReference>